<dbReference type="RefSeq" id="XP_022148637.1">
    <property type="nucleotide sequence ID" value="XM_022292945.1"/>
</dbReference>
<dbReference type="Pfam" id="PF10950">
    <property type="entry name" value="Organ_specific"/>
    <property type="match status" value="1"/>
</dbReference>
<evidence type="ECO:0000313" key="3">
    <source>
        <dbReference type="Proteomes" id="UP000504603"/>
    </source>
</evidence>
<organism evidence="3 4">
    <name type="scientific">Momordica charantia</name>
    <name type="common">Bitter gourd</name>
    <name type="synonym">Balsam pear</name>
    <dbReference type="NCBI Taxonomy" id="3673"/>
    <lineage>
        <taxon>Eukaryota</taxon>
        <taxon>Viridiplantae</taxon>
        <taxon>Streptophyta</taxon>
        <taxon>Embryophyta</taxon>
        <taxon>Tracheophyta</taxon>
        <taxon>Spermatophyta</taxon>
        <taxon>Magnoliopsida</taxon>
        <taxon>eudicotyledons</taxon>
        <taxon>Gunneridae</taxon>
        <taxon>Pentapetalae</taxon>
        <taxon>rosids</taxon>
        <taxon>fabids</taxon>
        <taxon>Cucurbitales</taxon>
        <taxon>Cucurbitaceae</taxon>
        <taxon>Momordiceae</taxon>
        <taxon>Momordica</taxon>
    </lineage>
</organism>
<dbReference type="OrthoDB" id="1734141at2759"/>
<dbReference type="PANTHER" id="PTHR33731:SF17">
    <property type="entry name" value="ORGAN-SPECIFIC PROTEIN P4-LIKE"/>
    <property type="match status" value="1"/>
</dbReference>
<sequence>MKLSVAFFLLLSLLLFAEGGYGRKDQGEYWKKIMKEEEIPEVLKELLYDDSVGGQNERFMSNFDPHPNAIIYHSHSHGAAAGHEHSDEKIKAAAGDSAAP</sequence>
<accession>A0A6J1D5L4</accession>
<reference evidence="4" key="1">
    <citation type="submission" date="2025-08" db="UniProtKB">
        <authorList>
            <consortium name="RefSeq"/>
        </authorList>
    </citation>
    <scope>IDENTIFICATION</scope>
    <source>
        <strain evidence="4">OHB3-1</strain>
    </source>
</reference>
<dbReference type="PANTHER" id="PTHR33731">
    <property type="entry name" value="PROTEIN, PUTATIVE-RELATED"/>
    <property type="match status" value="1"/>
</dbReference>
<evidence type="ECO:0000256" key="1">
    <source>
        <dbReference type="SAM" id="MobiDB-lite"/>
    </source>
</evidence>
<gene>
    <name evidence="4" type="primary">LOC111017249</name>
</gene>
<feature type="region of interest" description="Disordered" evidence="1">
    <location>
        <begin position="76"/>
        <end position="100"/>
    </location>
</feature>
<evidence type="ECO:0000256" key="2">
    <source>
        <dbReference type="SAM" id="SignalP"/>
    </source>
</evidence>
<keyword evidence="3" id="KW-1185">Reference proteome</keyword>
<dbReference type="GeneID" id="111017249"/>
<dbReference type="AlphaFoldDB" id="A0A6J1D5L4"/>
<dbReference type="Proteomes" id="UP000504603">
    <property type="component" value="Unplaced"/>
</dbReference>
<dbReference type="InterPro" id="IPR024489">
    <property type="entry name" value="Organ_specific_prot"/>
</dbReference>
<protein>
    <submittedName>
        <fullName evidence="4">Organ-specific protein P4</fullName>
    </submittedName>
</protein>
<feature type="signal peptide" evidence="2">
    <location>
        <begin position="1"/>
        <end position="22"/>
    </location>
</feature>
<proteinExistence type="predicted"/>
<name>A0A6J1D5L4_MOMCH</name>
<feature type="chain" id="PRO_5027017546" evidence="2">
    <location>
        <begin position="23"/>
        <end position="100"/>
    </location>
</feature>
<evidence type="ECO:0000313" key="4">
    <source>
        <dbReference type="RefSeq" id="XP_022148637.1"/>
    </source>
</evidence>
<dbReference type="KEGG" id="mcha:111017249"/>
<feature type="compositionally biased region" description="Basic and acidic residues" evidence="1">
    <location>
        <begin position="82"/>
        <end position="91"/>
    </location>
</feature>
<keyword evidence="2" id="KW-0732">Signal</keyword>